<protein>
    <recommendedName>
        <fullName evidence="1">TNFR-Cys domain-containing protein</fullName>
    </recommendedName>
</protein>
<proteinExistence type="predicted"/>
<evidence type="ECO:0000313" key="3">
    <source>
        <dbReference type="Proteomes" id="UP000176451"/>
    </source>
</evidence>
<dbReference type="PROSITE" id="PS00652">
    <property type="entry name" value="TNFR_NGFR_1"/>
    <property type="match status" value="1"/>
</dbReference>
<name>A0A1F5EF88_9BACT</name>
<evidence type="ECO:0000313" key="2">
    <source>
        <dbReference type="EMBL" id="OGD65960.1"/>
    </source>
</evidence>
<dbReference type="AlphaFoldDB" id="A0A1F5EF88"/>
<dbReference type="EMBL" id="MEZV01000048">
    <property type="protein sequence ID" value="OGD65960.1"/>
    <property type="molecule type" value="Genomic_DNA"/>
</dbReference>
<comment type="caution">
    <text evidence="2">The sequence shown here is derived from an EMBL/GenBank/DDBJ whole genome shotgun (WGS) entry which is preliminary data.</text>
</comment>
<reference evidence="2 3" key="1">
    <citation type="journal article" date="2016" name="Nat. Commun.">
        <title>Thousands of microbial genomes shed light on interconnected biogeochemical processes in an aquifer system.</title>
        <authorList>
            <person name="Anantharaman K."/>
            <person name="Brown C.T."/>
            <person name="Hug L.A."/>
            <person name="Sharon I."/>
            <person name="Castelle C.J."/>
            <person name="Probst A.J."/>
            <person name="Thomas B.C."/>
            <person name="Singh A."/>
            <person name="Wilkins M.J."/>
            <person name="Karaoz U."/>
            <person name="Brodie E.L."/>
            <person name="Williams K.H."/>
            <person name="Hubbard S.S."/>
            <person name="Banfield J.F."/>
        </authorList>
    </citation>
    <scope>NUCLEOTIDE SEQUENCE [LARGE SCALE GENOMIC DNA]</scope>
</reference>
<dbReference type="InterPro" id="IPR001368">
    <property type="entry name" value="TNFR/NGFR_Cys_rich_reg"/>
</dbReference>
<accession>A0A1F5EF88</accession>
<organism evidence="2 3">
    <name type="scientific">Candidatus Berkelbacteria bacterium RIFCSPHIGHO2_12_FULL_36_9</name>
    <dbReference type="NCBI Taxonomy" id="1797469"/>
    <lineage>
        <taxon>Bacteria</taxon>
        <taxon>Candidatus Berkelbacteria</taxon>
    </lineage>
</organism>
<dbReference type="Proteomes" id="UP000176451">
    <property type="component" value="Unassembled WGS sequence"/>
</dbReference>
<evidence type="ECO:0000259" key="1">
    <source>
        <dbReference type="PROSITE" id="PS00652"/>
    </source>
</evidence>
<sequence length="432" mass="51087">MYSDQCDLCQKPIVSLFSPDKPFQVYCQECWWSDKWDPIKYGREFDFSRPFFEQFQEFQKSVPRLSIFNLNSTNSEYTNHSSSNKNCYMGLGFADDEDCMYGHWLMHSKDCLDMLYCEHCEECYECIYCRNCNNTFFSQYCQNVRDSLICFECKSCENCIGCVQLQHKKYHILNKEVSKDEFEKTKNEILSSPKKFQEMLELSVKLKQTVPHRYSFQLNCQNCVGDDLYDSKNSYFCFNCREIEDCKYMYDLGSNKDSMDCYEHGWLVPSELNYEAHAGMAGYHLLFCNICADSRDLIYCDLCFNNSRNNFGCVGLKKKEYCILNKQYTKEGYEELVTKIIEHMKMTGEWGEFFPSSMSLFGYNETAAQEYFSLTKNEAIKNGFKWQDEDFSMKYDGPFYEPKDILEYLNNEQERQKLLSGILKCFVSGKPF</sequence>
<feature type="domain" description="TNFR-Cys" evidence="1">
    <location>
        <begin position="111"/>
        <end position="150"/>
    </location>
</feature>
<gene>
    <name evidence="2" type="ORF">A3F08_00580</name>
</gene>